<accession>A0A4Y8RH42</accession>
<keyword evidence="3" id="KW-0808">Transferase</keyword>
<dbReference type="PANTHER" id="PTHR23028">
    <property type="entry name" value="ACETYLTRANSFERASE"/>
    <property type="match status" value="1"/>
</dbReference>
<feature type="transmembrane region" description="Helical" evidence="1">
    <location>
        <begin position="269"/>
        <end position="288"/>
    </location>
</feature>
<dbReference type="InterPro" id="IPR002656">
    <property type="entry name" value="Acyl_transf_3_dom"/>
</dbReference>
<dbReference type="GO" id="GO:0016747">
    <property type="term" value="F:acyltransferase activity, transferring groups other than amino-acyl groups"/>
    <property type="evidence" value="ECO:0007669"/>
    <property type="project" value="InterPro"/>
</dbReference>
<reference evidence="3 4" key="1">
    <citation type="submission" date="2019-03" db="EMBL/GenBank/DDBJ databases">
        <title>Jiella endophytica sp. nov., a novel endophytic bacterium isolated from root of Ficus microcarpa Linn. f.</title>
        <authorList>
            <person name="Tuo L."/>
        </authorList>
    </citation>
    <scope>NUCLEOTIDE SEQUENCE [LARGE SCALE GENOMIC DNA]</scope>
    <source>
        <strain evidence="3 4">CBS5Q-3</strain>
    </source>
</reference>
<feature type="transmembrane region" description="Helical" evidence="1">
    <location>
        <begin position="383"/>
        <end position="403"/>
    </location>
</feature>
<dbReference type="InterPro" id="IPR050879">
    <property type="entry name" value="Acyltransferase_3"/>
</dbReference>
<evidence type="ECO:0000256" key="1">
    <source>
        <dbReference type="SAM" id="Phobius"/>
    </source>
</evidence>
<comment type="caution">
    <text evidence="3">The sequence shown here is derived from an EMBL/GenBank/DDBJ whole genome shotgun (WGS) entry which is preliminary data.</text>
</comment>
<evidence type="ECO:0000313" key="3">
    <source>
        <dbReference type="EMBL" id="TFF21968.1"/>
    </source>
</evidence>
<keyword evidence="1" id="KW-0812">Transmembrane</keyword>
<evidence type="ECO:0000313" key="4">
    <source>
        <dbReference type="Proteomes" id="UP000298179"/>
    </source>
</evidence>
<dbReference type="Pfam" id="PF01757">
    <property type="entry name" value="Acyl_transf_3"/>
    <property type="match status" value="1"/>
</dbReference>
<organism evidence="3 4">
    <name type="scientific">Jiella endophytica</name>
    <dbReference type="NCBI Taxonomy" id="2558362"/>
    <lineage>
        <taxon>Bacteria</taxon>
        <taxon>Pseudomonadati</taxon>
        <taxon>Pseudomonadota</taxon>
        <taxon>Alphaproteobacteria</taxon>
        <taxon>Hyphomicrobiales</taxon>
        <taxon>Aurantimonadaceae</taxon>
        <taxon>Jiella</taxon>
    </lineage>
</organism>
<dbReference type="AlphaFoldDB" id="A0A4Y8RH42"/>
<dbReference type="Proteomes" id="UP000298179">
    <property type="component" value="Unassembled WGS sequence"/>
</dbReference>
<dbReference type="GO" id="GO:0016020">
    <property type="term" value="C:membrane"/>
    <property type="evidence" value="ECO:0007669"/>
    <property type="project" value="TreeGrafter"/>
</dbReference>
<keyword evidence="1" id="KW-0472">Membrane</keyword>
<proteinExistence type="predicted"/>
<feature type="transmembrane region" description="Helical" evidence="1">
    <location>
        <begin position="294"/>
        <end position="311"/>
    </location>
</feature>
<feature type="transmembrane region" description="Helical" evidence="1">
    <location>
        <begin position="85"/>
        <end position="106"/>
    </location>
</feature>
<keyword evidence="1" id="KW-1133">Transmembrane helix</keyword>
<sequence>MFPAADRDRGPAWLGSAWDRAARQDEFPASAGWEAVAMIEGRAAVRDEGGRFLALDGWRGVCALLVVCFHAPVTGFAETNGLIRNAFLFVDFFFVLSGYVITHAFFEPLREKCEFGRFFLLRLFRVYPLHLAMLALYVAFEAARLAVAGPGDAFRGGTSLEGLAISLLMAQSFGFLDTLTWNYPSWSISAELVAYAAFAAVVVTVPRLILPLSAVAVVTGIVVIALVRGDMDAASHLGWLRCLAGFSFGVILRRAVWRPEAADEAKGQPIAWSLAEIAAVLLVVVFVVRLGGTILSVAAPLVFGLALYVFTHEGGIVSRLLKSRPVAFLGLISYSLYMTHAFVIDRVHNAATVVGKVTGIDLFVESTQGRGELIGPQGWEGSLVLVVIVAGTIVFSWITYRLVEKPGMALGRRLLARGGTAARPGSARAAA</sequence>
<dbReference type="OrthoDB" id="9796461at2"/>
<name>A0A4Y8RH42_9HYPH</name>
<protein>
    <submittedName>
        <fullName evidence="3">Acyltransferase</fullName>
    </submittedName>
</protein>
<dbReference type="PANTHER" id="PTHR23028:SF131">
    <property type="entry name" value="BLR2367 PROTEIN"/>
    <property type="match status" value="1"/>
</dbReference>
<feature type="domain" description="Acyltransferase 3" evidence="2">
    <location>
        <begin position="53"/>
        <end position="401"/>
    </location>
</feature>
<evidence type="ECO:0000259" key="2">
    <source>
        <dbReference type="Pfam" id="PF01757"/>
    </source>
</evidence>
<dbReference type="GO" id="GO:0000271">
    <property type="term" value="P:polysaccharide biosynthetic process"/>
    <property type="evidence" value="ECO:0007669"/>
    <property type="project" value="TreeGrafter"/>
</dbReference>
<feature type="transmembrane region" description="Helical" evidence="1">
    <location>
        <begin position="118"/>
        <end position="140"/>
    </location>
</feature>
<dbReference type="EMBL" id="SOZD01000004">
    <property type="protein sequence ID" value="TFF21968.1"/>
    <property type="molecule type" value="Genomic_DNA"/>
</dbReference>
<keyword evidence="4" id="KW-1185">Reference proteome</keyword>
<feature type="transmembrane region" description="Helical" evidence="1">
    <location>
        <begin position="323"/>
        <end position="344"/>
    </location>
</feature>
<gene>
    <name evidence="3" type="ORF">E3C22_15065</name>
</gene>
<keyword evidence="3" id="KW-0012">Acyltransferase</keyword>
<feature type="transmembrane region" description="Helical" evidence="1">
    <location>
        <begin position="193"/>
        <end position="226"/>
    </location>
</feature>
<feature type="transmembrane region" description="Helical" evidence="1">
    <location>
        <begin position="238"/>
        <end position="257"/>
    </location>
</feature>
<feature type="transmembrane region" description="Helical" evidence="1">
    <location>
        <begin position="52"/>
        <end position="73"/>
    </location>
</feature>